<proteinExistence type="predicted"/>
<evidence type="ECO:0000313" key="11">
    <source>
        <dbReference type="EMBL" id="KXT07735.1"/>
    </source>
</evidence>
<organism evidence="11 12">
    <name type="scientific">Pseudocercospora musae</name>
    <dbReference type="NCBI Taxonomy" id="113226"/>
    <lineage>
        <taxon>Eukaryota</taxon>
        <taxon>Fungi</taxon>
        <taxon>Dikarya</taxon>
        <taxon>Ascomycota</taxon>
        <taxon>Pezizomycotina</taxon>
        <taxon>Dothideomycetes</taxon>
        <taxon>Dothideomycetidae</taxon>
        <taxon>Mycosphaerellales</taxon>
        <taxon>Mycosphaerellaceae</taxon>
        <taxon>Pseudocercospora</taxon>
    </lineage>
</organism>
<reference evidence="11 12" key="1">
    <citation type="submission" date="2015-07" db="EMBL/GenBank/DDBJ databases">
        <title>Comparative genomics of the Sigatoka disease complex on banana suggests a link between parallel evolutionary changes in Pseudocercospora fijiensis and Pseudocercospora eumusae and increased virulence on the banana host.</title>
        <authorList>
            <person name="Chang T.-C."/>
            <person name="Salvucci A."/>
            <person name="Crous P.W."/>
            <person name="Stergiopoulos I."/>
        </authorList>
    </citation>
    <scope>NUCLEOTIDE SEQUENCE [LARGE SCALE GENOMIC DNA]</scope>
    <source>
        <strain evidence="11 12">CBS 116634</strain>
    </source>
</reference>
<dbReference type="OrthoDB" id="5153223at2759"/>
<dbReference type="GO" id="GO:0006508">
    <property type="term" value="P:proteolysis"/>
    <property type="evidence" value="ECO:0007669"/>
    <property type="project" value="UniProtKB-KW"/>
</dbReference>
<dbReference type="Proteomes" id="UP000073492">
    <property type="component" value="Unassembled WGS sequence"/>
</dbReference>
<keyword evidence="7" id="KW-0378">Hydrolase</keyword>
<keyword evidence="3" id="KW-0548">Nucleotidyltransferase</keyword>
<evidence type="ECO:0000256" key="4">
    <source>
        <dbReference type="ARBA" id="ARBA00022722"/>
    </source>
</evidence>
<dbReference type="GO" id="GO:0004190">
    <property type="term" value="F:aspartic-type endopeptidase activity"/>
    <property type="evidence" value="ECO:0007669"/>
    <property type="project" value="UniProtKB-KW"/>
</dbReference>
<dbReference type="AlphaFoldDB" id="A0A139HZ40"/>
<name>A0A139HZ40_9PEZI</name>
<gene>
    <name evidence="11" type="ORF">AC579_1877</name>
</gene>
<dbReference type="Pfam" id="PF17917">
    <property type="entry name" value="RT_RNaseH"/>
    <property type="match status" value="1"/>
</dbReference>
<dbReference type="PANTHER" id="PTHR33064">
    <property type="entry name" value="POL PROTEIN"/>
    <property type="match status" value="1"/>
</dbReference>
<feature type="region of interest" description="Disordered" evidence="9">
    <location>
        <begin position="257"/>
        <end position="276"/>
    </location>
</feature>
<keyword evidence="4" id="KW-0540">Nuclease</keyword>
<accession>A0A139HZ40</accession>
<dbReference type="EMBL" id="LFZO01000538">
    <property type="protein sequence ID" value="KXT07735.1"/>
    <property type="molecule type" value="Genomic_DNA"/>
</dbReference>
<evidence type="ECO:0000259" key="10">
    <source>
        <dbReference type="Pfam" id="PF17917"/>
    </source>
</evidence>
<dbReference type="InterPro" id="IPR041373">
    <property type="entry name" value="RT_RNaseH"/>
</dbReference>
<evidence type="ECO:0000256" key="9">
    <source>
        <dbReference type="SAM" id="MobiDB-lite"/>
    </source>
</evidence>
<comment type="caution">
    <text evidence="11">The sequence shown here is derived from an EMBL/GenBank/DDBJ whole genome shotgun (WGS) entry which is preliminary data.</text>
</comment>
<protein>
    <recommendedName>
        <fullName evidence="10">Reverse transcriptase RNase H-like domain-containing protein</fullName>
    </recommendedName>
</protein>
<dbReference type="GO" id="GO:0004519">
    <property type="term" value="F:endonuclease activity"/>
    <property type="evidence" value="ECO:0007669"/>
    <property type="project" value="UniProtKB-KW"/>
</dbReference>
<keyword evidence="1" id="KW-0645">Protease</keyword>
<evidence type="ECO:0000256" key="3">
    <source>
        <dbReference type="ARBA" id="ARBA00022695"/>
    </source>
</evidence>
<keyword evidence="6" id="KW-0255">Endonuclease</keyword>
<evidence type="ECO:0000256" key="2">
    <source>
        <dbReference type="ARBA" id="ARBA00022679"/>
    </source>
</evidence>
<evidence type="ECO:0000256" key="6">
    <source>
        <dbReference type="ARBA" id="ARBA00022759"/>
    </source>
</evidence>
<dbReference type="SUPFAM" id="SSF56672">
    <property type="entry name" value="DNA/RNA polymerases"/>
    <property type="match status" value="1"/>
</dbReference>
<feature type="domain" description="Reverse transcriptase RNase H-like" evidence="10">
    <location>
        <begin position="154"/>
        <end position="240"/>
    </location>
</feature>
<evidence type="ECO:0000313" key="12">
    <source>
        <dbReference type="Proteomes" id="UP000073492"/>
    </source>
</evidence>
<keyword evidence="8" id="KW-0695">RNA-directed DNA polymerase</keyword>
<keyword evidence="5" id="KW-0064">Aspartyl protease</keyword>
<evidence type="ECO:0000256" key="1">
    <source>
        <dbReference type="ARBA" id="ARBA00022670"/>
    </source>
</evidence>
<keyword evidence="12" id="KW-1185">Reference proteome</keyword>
<dbReference type="PANTHER" id="PTHR33064:SF37">
    <property type="entry name" value="RIBONUCLEASE H"/>
    <property type="match status" value="1"/>
</dbReference>
<dbReference type="GO" id="GO:0003964">
    <property type="term" value="F:RNA-directed DNA polymerase activity"/>
    <property type="evidence" value="ECO:0007669"/>
    <property type="project" value="UniProtKB-KW"/>
</dbReference>
<dbReference type="InterPro" id="IPR051320">
    <property type="entry name" value="Viral_Replic_Matur_Polypro"/>
</dbReference>
<keyword evidence="2" id="KW-0808">Transferase</keyword>
<sequence>MNEFGNIALASMPEPQPQPSLISNTEELNGFPHMVVYVDDLLPAHNDWQADWHLIKHHLRPRLTWSRLKLSFRKVYIEDSRLANTHECERCTEIQWPYQYGTRILDWERLIPIRTLMHDGDNWQWTEAAQLAFDLVKKLTANTVENHVHDPALSCEASSDASTRGAGFFTRQTQQYGDSSKARPKPILYDAYLFSRTERNYGTYKRELRAITYFVDKLGHMVQGLAISTIYTDHKPPTGFLNAITEGIYPSYALQQEPDSHAGTTHGGRDSGEPMKYVSSAMVGKDSDNAAFERQQEREIDSLDNRVAITEHTSNNNQIAITCRTCNRRIHSTQCENYGLLIKEAGLNEAPIYFQSPLQQYGFLSQWHLSGFENEDLSFDYAE</sequence>
<evidence type="ECO:0000256" key="7">
    <source>
        <dbReference type="ARBA" id="ARBA00022801"/>
    </source>
</evidence>
<evidence type="ECO:0000256" key="5">
    <source>
        <dbReference type="ARBA" id="ARBA00022750"/>
    </source>
</evidence>
<dbReference type="InterPro" id="IPR043502">
    <property type="entry name" value="DNA/RNA_pol_sf"/>
</dbReference>
<dbReference type="STRING" id="113226.A0A139HZ40"/>
<evidence type="ECO:0000256" key="8">
    <source>
        <dbReference type="ARBA" id="ARBA00022918"/>
    </source>
</evidence>